<evidence type="ECO:0000313" key="2">
    <source>
        <dbReference type="Proteomes" id="UP000006062"/>
    </source>
</evidence>
<keyword evidence="2" id="KW-1185">Reference proteome</keyword>
<organism evidence="1 2">
    <name type="scientific">Thiocystis violascens (strain ATCC 17096 / DSM 198 / 6111)</name>
    <name type="common">Chromatium violascens</name>
    <dbReference type="NCBI Taxonomy" id="765911"/>
    <lineage>
        <taxon>Bacteria</taxon>
        <taxon>Pseudomonadati</taxon>
        <taxon>Pseudomonadota</taxon>
        <taxon>Gammaproteobacteria</taxon>
        <taxon>Chromatiales</taxon>
        <taxon>Chromatiaceae</taxon>
        <taxon>Thiocystis</taxon>
    </lineage>
</organism>
<sequence length="207" mass="22980">MDGCRATRSRFNHPQTWRVPRTRLYFLSLRNEFDLGASVFVGSAPKHLQDQCFSVRRRLTESIMKSLHKTQVVGFLSFGIGKNGTGDLIAVIAPRNRPINPLDTLQHPPARRTATRYWVSLGIGRVEFAAVAAATAPLTFRGFLNRLRLLLRKGNDVGCYTGVSHSRTSLLGWVVVRGAGMLKSSPRPDLRALRLASRDHSSTGSKL</sequence>
<dbReference type="Proteomes" id="UP000006062">
    <property type="component" value="Chromosome"/>
</dbReference>
<accession>I3YGQ9</accession>
<reference evidence="1 2" key="1">
    <citation type="submission" date="2012-06" db="EMBL/GenBank/DDBJ databases">
        <title>Complete sequence of Thiocystis violascens DSM 198.</title>
        <authorList>
            <consortium name="US DOE Joint Genome Institute"/>
            <person name="Lucas S."/>
            <person name="Han J."/>
            <person name="Lapidus A."/>
            <person name="Cheng J.-F."/>
            <person name="Goodwin L."/>
            <person name="Pitluck S."/>
            <person name="Peters L."/>
            <person name="Ovchinnikova G."/>
            <person name="Teshima H."/>
            <person name="Detter J.C."/>
            <person name="Han C."/>
            <person name="Tapia R."/>
            <person name="Land M."/>
            <person name="Hauser L."/>
            <person name="Kyrpides N."/>
            <person name="Ivanova N."/>
            <person name="Pagani I."/>
            <person name="Vogl K."/>
            <person name="Liu Z."/>
            <person name="Frigaard N.-U."/>
            <person name="Bryant D."/>
            <person name="Woyke T."/>
        </authorList>
    </citation>
    <scope>NUCLEOTIDE SEQUENCE [LARGE SCALE GENOMIC DNA]</scope>
    <source>
        <strain evidence="2">ATCC 17096 / DSM 198 / 6111</strain>
    </source>
</reference>
<gene>
    <name evidence="1" type="ordered locus">Thivi_4372</name>
</gene>
<dbReference type="KEGG" id="tvi:Thivi_4372"/>
<name>I3YGQ9_THIV6</name>
<dbReference type="HOGENOM" id="CLU_1325861_0_0_6"/>
<proteinExistence type="predicted"/>
<protein>
    <submittedName>
        <fullName evidence="1">Uncharacterized protein</fullName>
    </submittedName>
</protein>
<evidence type="ECO:0000313" key="1">
    <source>
        <dbReference type="EMBL" id="AFL76177.1"/>
    </source>
</evidence>
<dbReference type="EMBL" id="CP003154">
    <property type="protein sequence ID" value="AFL76177.1"/>
    <property type="molecule type" value="Genomic_DNA"/>
</dbReference>
<dbReference type="AlphaFoldDB" id="I3YGQ9"/>